<dbReference type="GO" id="GO:0043571">
    <property type="term" value="P:maintenance of CRISPR repeat elements"/>
    <property type="evidence" value="ECO:0007669"/>
    <property type="project" value="InterPro"/>
</dbReference>
<proteinExistence type="predicted"/>
<name>A0A9D1JCV0_9FIRM</name>
<feature type="region of interest" description="Disordered" evidence="1">
    <location>
        <begin position="144"/>
        <end position="183"/>
    </location>
</feature>
<evidence type="ECO:0000256" key="1">
    <source>
        <dbReference type="SAM" id="MobiDB-lite"/>
    </source>
</evidence>
<evidence type="ECO:0000313" key="3">
    <source>
        <dbReference type="Proteomes" id="UP000824201"/>
    </source>
</evidence>
<feature type="compositionally biased region" description="Basic and acidic residues" evidence="1">
    <location>
        <begin position="154"/>
        <end position="180"/>
    </location>
</feature>
<protein>
    <submittedName>
        <fullName evidence="2">Type I CRISPR-associated protein Cas7</fullName>
    </submittedName>
</protein>
<dbReference type="AlphaFoldDB" id="A0A9D1JCV0"/>
<dbReference type="Proteomes" id="UP000824201">
    <property type="component" value="Unassembled WGS sequence"/>
</dbReference>
<comment type="caution">
    <text evidence="2">The sequence shown here is derived from an EMBL/GenBank/DDBJ whole genome shotgun (WGS) entry which is preliminary data.</text>
</comment>
<gene>
    <name evidence="2" type="ORF">IAC96_06280</name>
</gene>
<organism evidence="2 3">
    <name type="scientific">Candidatus Fimimorpha faecalis</name>
    <dbReference type="NCBI Taxonomy" id="2840824"/>
    <lineage>
        <taxon>Bacteria</taxon>
        <taxon>Bacillati</taxon>
        <taxon>Bacillota</taxon>
        <taxon>Clostridia</taxon>
        <taxon>Eubacteriales</taxon>
        <taxon>Candidatus Fimimorpha</taxon>
    </lineage>
</organism>
<dbReference type="InterPro" id="IPR006482">
    <property type="entry name" value="Cas7_Csh2/Csh2"/>
</dbReference>
<reference evidence="2" key="1">
    <citation type="submission" date="2020-10" db="EMBL/GenBank/DDBJ databases">
        <authorList>
            <person name="Gilroy R."/>
        </authorList>
    </citation>
    <scope>NUCLEOTIDE SEQUENCE</scope>
    <source>
        <strain evidence="2">ChiW13-3771</strain>
    </source>
</reference>
<accession>A0A9D1JCV0</accession>
<reference evidence="2" key="2">
    <citation type="journal article" date="2021" name="PeerJ">
        <title>Extensive microbial diversity within the chicken gut microbiome revealed by metagenomics and culture.</title>
        <authorList>
            <person name="Gilroy R."/>
            <person name="Ravi A."/>
            <person name="Getino M."/>
            <person name="Pursley I."/>
            <person name="Horton D.L."/>
            <person name="Alikhan N.F."/>
            <person name="Baker D."/>
            <person name="Gharbi K."/>
            <person name="Hall N."/>
            <person name="Watson M."/>
            <person name="Adriaenssens E.M."/>
            <person name="Foster-Nyarko E."/>
            <person name="Jarju S."/>
            <person name="Secka A."/>
            <person name="Antonio M."/>
            <person name="Oren A."/>
            <person name="Chaudhuri R.R."/>
            <person name="La Ragione R."/>
            <person name="Hildebrand F."/>
            <person name="Pallen M.J."/>
        </authorList>
    </citation>
    <scope>NUCLEOTIDE SEQUENCE</scope>
    <source>
        <strain evidence="2">ChiW13-3771</strain>
    </source>
</reference>
<sequence length="334" mass="38211">MKKRVYGVLGISSIMANWNADFSGFPKTTSDGTTFGSDKAFKYPMKKMWENQGKKVLYIKSMKLSDKKGEVTLIPKTLKERYEQIYGVQDLKKCKDSKEILKNLFSAIDVKNFGATFAEEGSNISITGAVQIGQGFNKYKDTTPEEQSILSPFRDPKDVQKNEKKAKKSQDGEKQEEEAKNSTLGTKIVSNEAHYFYPFTINSLAYKEFEELGVTDGYTEEDYEIFKQTAITAATSFATNSKVGCENEFALFVETEEDFYLPTLSEYIEFEKDGVTENGITYNMIQINAPQLFNESKEWIKCIEIYYNPYTTKIRDQGVENIKYYNIITKKEVL</sequence>
<dbReference type="EMBL" id="DVHN01000071">
    <property type="protein sequence ID" value="HIR88543.1"/>
    <property type="molecule type" value="Genomic_DNA"/>
</dbReference>
<evidence type="ECO:0000313" key="2">
    <source>
        <dbReference type="EMBL" id="HIR88543.1"/>
    </source>
</evidence>
<dbReference type="Pfam" id="PF05107">
    <property type="entry name" value="Cas_Cas7"/>
    <property type="match status" value="1"/>
</dbReference>